<comment type="function">
    <text evidence="2">Catalyzes the dephosphorylation of D,L-glyceraldehyde 3-phosphate in vitro.</text>
</comment>
<dbReference type="InterPro" id="IPR023214">
    <property type="entry name" value="HAD_sf"/>
</dbReference>
<dbReference type="InterPro" id="IPR006439">
    <property type="entry name" value="HAD-SF_hydro_IA"/>
</dbReference>
<evidence type="ECO:0000256" key="4">
    <source>
        <dbReference type="ARBA" id="ARBA00022723"/>
    </source>
</evidence>
<dbReference type="Pfam" id="PF13419">
    <property type="entry name" value="HAD_2"/>
    <property type="match status" value="1"/>
</dbReference>
<dbReference type="EMBL" id="DTAR01000117">
    <property type="protein sequence ID" value="HGM97693.1"/>
    <property type="molecule type" value="Genomic_DNA"/>
</dbReference>
<evidence type="ECO:0000256" key="6">
    <source>
        <dbReference type="ARBA" id="ARBA00022842"/>
    </source>
</evidence>
<gene>
    <name evidence="7" type="ORF">ENT96_01415</name>
</gene>
<keyword evidence="5 7" id="KW-0378">Hydrolase</keyword>
<dbReference type="SFLD" id="SFLDG01129">
    <property type="entry name" value="C1.5:_HAD__Beta-PGM__Phosphata"/>
    <property type="match status" value="1"/>
</dbReference>
<comment type="cofactor">
    <cofactor evidence="1">
        <name>Mg(2+)</name>
        <dbReference type="ChEBI" id="CHEBI:18420"/>
    </cofactor>
</comment>
<comment type="caution">
    <text evidence="7">The sequence shown here is derived from an EMBL/GenBank/DDBJ whole genome shotgun (WGS) entry which is preliminary data.</text>
</comment>
<dbReference type="InterPro" id="IPR051400">
    <property type="entry name" value="HAD-like_hydrolase"/>
</dbReference>
<dbReference type="InterPro" id="IPR041492">
    <property type="entry name" value="HAD_2"/>
</dbReference>
<dbReference type="Gene3D" id="3.40.50.1000">
    <property type="entry name" value="HAD superfamily/HAD-like"/>
    <property type="match status" value="1"/>
</dbReference>
<reference evidence="7" key="1">
    <citation type="journal article" date="2020" name="mSystems">
        <title>Genome- and Community-Level Interaction Insights into Carbon Utilization and Element Cycling Functions of Hydrothermarchaeota in Hydrothermal Sediment.</title>
        <authorList>
            <person name="Zhou Z."/>
            <person name="Liu Y."/>
            <person name="Xu W."/>
            <person name="Pan J."/>
            <person name="Luo Z.H."/>
            <person name="Li M."/>
        </authorList>
    </citation>
    <scope>NUCLEOTIDE SEQUENCE [LARGE SCALE GENOMIC DNA]</scope>
    <source>
        <strain evidence="7">SpSt-626</strain>
    </source>
</reference>
<dbReference type="NCBIfam" id="TIGR01509">
    <property type="entry name" value="HAD-SF-IA-v3"/>
    <property type="match status" value="1"/>
</dbReference>
<dbReference type="NCBIfam" id="TIGR02253">
    <property type="entry name" value="CTE7"/>
    <property type="match status" value="1"/>
</dbReference>
<dbReference type="SFLD" id="SFLDS00003">
    <property type="entry name" value="Haloacid_Dehalogenase"/>
    <property type="match status" value="1"/>
</dbReference>
<evidence type="ECO:0000256" key="3">
    <source>
        <dbReference type="ARBA" id="ARBA00019531"/>
    </source>
</evidence>
<dbReference type="AlphaFoldDB" id="A0A7V4ABM9"/>
<accession>A0A7V4ABM9</accession>
<dbReference type="PANTHER" id="PTHR46470">
    <property type="entry name" value="N-ACYLNEURAMINATE-9-PHOSPHATASE"/>
    <property type="match status" value="1"/>
</dbReference>
<protein>
    <recommendedName>
        <fullName evidence="3">Glyceraldehyde 3-phosphate phosphatase</fullName>
    </recommendedName>
</protein>
<dbReference type="PANTHER" id="PTHR46470:SF2">
    <property type="entry name" value="GLYCERALDEHYDE 3-PHOSPHATE PHOSPHATASE"/>
    <property type="match status" value="1"/>
</dbReference>
<evidence type="ECO:0000256" key="5">
    <source>
        <dbReference type="ARBA" id="ARBA00022801"/>
    </source>
</evidence>
<proteinExistence type="predicted"/>
<dbReference type="SFLD" id="SFLDG01135">
    <property type="entry name" value="C1.5.6:_HAD__Beta-PGM__Phospha"/>
    <property type="match status" value="1"/>
</dbReference>
<keyword evidence="4" id="KW-0479">Metal-binding</keyword>
<keyword evidence="6" id="KW-0460">Magnesium</keyword>
<dbReference type="InterPro" id="IPR036412">
    <property type="entry name" value="HAD-like_sf"/>
</dbReference>
<dbReference type="GO" id="GO:0016791">
    <property type="term" value="F:phosphatase activity"/>
    <property type="evidence" value="ECO:0007669"/>
    <property type="project" value="TreeGrafter"/>
</dbReference>
<dbReference type="InterPro" id="IPR011950">
    <property type="entry name" value="HAD-SF_hydro_IA_CTE7"/>
</dbReference>
<dbReference type="Gene3D" id="1.10.150.520">
    <property type="match status" value="1"/>
</dbReference>
<evidence type="ECO:0000256" key="1">
    <source>
        <dbReference type="ARBA" id="ARBA00001946"/>
    </source>
</evidence>
<dbReference type="GO" id="GO:0044281">
    <property type="term" value="P:small molecule metabolic process"/>
    <property type="evidence" value="ECO:0007669"/>
    <property type="project" value="UniProtKB-ARBA"/>
</dbReference>
<dbReference type="NCBIfam" id="TIGR01549">
    <property type="entry name" value="HAD-SF-IA-v1"/>
    <property type="match status" value="1"/>
</dbReference>
<evidence type="ECO:0000313" key="7">
    <source>
        <dbReference type="EMBL" id="HGM97693.1"/>
    </source>
</evidence>
<organism evidence="7">
    <name type="scientific">candidate division WOR-3 bacterium</name>
    <dbReference type="NCBI Taxonomy" id="2052148"/>
    <lineage>
        <taxon>Bacteria</taxon>
        <taxon>Bacteria division WOR-3</taxon>
    </lineage>
</organism>
<dbReference type="GO" id="GO:0046872">
    <property type="term" value="F:metal ion binding"/>
    <property type="evidence" value="ECO:0007669"/>
    <property type="project" value="UniProtKB-KW"/>
</dbReference>
<evidence type="ECO:0000256" key="2">
    <source>
        <dbReference type="ARBA" id="ARBA00003513"/>
    </source>
</evidence>
<sequence>MSAFITEIVLFIKPPIFPKKGINYKGKFYFSQGFPYNNKMIKAIIFDLDNTLLDFYRMKEEAVKYAVEAMIDAGLRIPKDVCYNKIFELYEREGIEDQKIFDKFLMETLGYIDYKIHAAGIVAYRKAKSTSLVLYPNTQYTLITLIKKGIKLGVVTDAPRLQAWTRLVQLNLHHFFDVVITFDDTGELKPSPKPFVLALEKLNVKPEEAIMVGDWPERDILGGAKIGMKTVFAKYGDIFGTKDSGADFEINDIRELIDIVEKLNNEDRD</sequence>
<name>A0A7V4ABM9_UNCW3</name>
<dbReference type="SUPFAM" id="SSF56784">
    <property type="entry name" value="HAD-like"/>
    <property type="match status" value="1"/>
</dbReference>